<dbReference type="RefSeq" id="WP_136989441.1">
    <property type="nucleotide sequence ID" value="NZ_SZPQ01000006.1"/>
</dbReference>
<dbReference type="PRINTS" id="PR00035">
    <property type="entry name" value="HTHGNTR"/>
</dbReference>
<dbReference type="EMBL" id="SZPQ01000006">
    <property type="protein sequence ID" value="TKI07207.1"/>
    <property type="molecule type" value="Genomic_DNA"/>
</dbReference>
<dbReference type="InterPro" id="IPR028978">
    <property type="entry name" value="Chorismate_lyase_/UTRA_dom_sf"/>
</dbReference>
<feature type="domain" description="HTH gntR-type" evidence="4">
    <location>
        <begin position="26"/>
        <end position="94"/>
    </location>
</feature>
<dbReference type="Proteomes" id="UP000305202">
    <property type="component" value="Unassembled WGS sequence"/>
</dbReference>
<keyword evidence="3" id="KW-0804">Transcription</keyword>
<name>A0ABY2SMU2_9HYPH</name>
<dbReference type="Pfam" id="PF07702">
    <property type="entry name" value="UTRA"/>
    <property type="match status" value="1"/>
</dbReference>
<dbReference type="InterPro" id="IPR036390">
    <property type="entry name" value="WH_DNA-bd_sf"/>
</dbReference>
<dbReference type="PANTHER" id="PTHR44846">
    <property type="entry name" value="MANNOSYL-D-GLYCERATE TRANSPORT/METABOLISM SYSTEM REPRESSOR MNGR-RELATED"/>
    <property type="match status" value="1"/>
</dbReference>
<keyword evidence="6" id="KW-1185">Reference proteome</keyword>
<dbReference type="SMART" id="SM00345">
    <property type="entry name" value="HTH_GNTR"/>
    <property type="match status" value="1"/>
</dbReference>
<dbReference type="SUPFAM" id="SSF64288">
    <property type="entry name" value="Chorismate lyase-like"/>
    <property type="match status" value="1"/>
</dbReference>
<sequence length="263" mass="29754">MEPKKENKAIADDLGSLQALQFDPSSPLYIQIKEYLRAKILEGVYSPNQKMPSESEMMEVFSVSRITIRQALNDLQSEGLVFKVHGKGTFVAGPRATQDLGQLQGFGIAMRQMGYETHSRLLSFNTVRAPALVVEKLNLTTGVDVTELKRLRFLNREPISVDVTYIIHEIGERLRDADFTTKDIFHILEEELYIPLGHADLQISSGLANEEYATHLNIEEGAPILMIDRTVHTVVGKPIEFEHLYYRGDTFQFNFRVNKVGGQ</sequence>
<gene>
    <name evidence="5" type="ORF">FCN80_07205</name>
</gene>
<protein>
    <submittedName>
        <fullName evidence="5">GntR family transcriptional regulator</fullName>
    </submittedName>
</protein>
<dbReference type="PANTHER" id="PTHR44846:SF1">
    <property type="entry name" value="MANNOSYL-D-GLYCERATE TRANSPORT_METABOLISM SYSTEM REPRESSOR MNGR-RELATED"/>
    <property type="match status" value="1"/>
</dbReference>
<dbReference type="SUPFAM" id="SSF46785">
    <property type="entry name" value="Winged helix' DNA-binding domain"/>
    <property type="match status" value="1"/>
</dbReference>
<accession>A0ABY2SMU2</accession>
<dbReference type="InterPro" id="IPR036388">
    <property type="entry name" value="WH-like_DNA-bd_sf"/>
</dbReference>
<evidence type="ECO:0000256" key="2">
    <source>
        <dbReference type="ARBA" id="ARBA00023125"/>
    </source>
</evidence>
<dbReference type="PROSITE" id="PS50949">
    <property type="entry name" value="HTH_GNTR"/>
    <property type="match status" value="1"/>
</dbReference>
<evidence type="ECO:0000313" key="6">
    <source>
        <dbReference type="Proteomes" id="UP000305202"/>
    </source>
</evidence>
<dbReference type="InterPro" id="IPR000524">
    <property type="entry name" value="Tscrpt_reg_HTH_GntR"/>
</dbReference>
<evidence type="ECO:0000313" key="5">
    <source>
        <dbReference type="EMBL" id="TKI07207.1"/>
    </source>
</evidence>
<dbReference type="InterPro" id="IPR050679">
    <property type="entry name" value="Bact_HTH_transcr_reg"/>
</dbReference>
<dbReference type="Gene3D" id="3.40.1410.10">
    <property type="entry name" value="Chorismate lyase-like"/>
    <property type="match status" value="1"/>
</dbReference>
<dbReference type="Pfam" id="PF00392">
    <property type="entry name" value="GntR"/>
    <property type="match status" value="1"/>
</dbReference>
<proteinExistence type="predicted"/>
<dbReference type="InterPro" id="IPR011663">
    <property type="entry name" value="UTRA"/>
</dbReference>
<reference evidence="5 6" key="1">
    <citation type="submission" date="2019-04" db="EMBL/GenBank/DDBJ databases">
        <authorList>
            <person name="Li M."/>
            <person name="Gao C."/>
        </authorList>
    </citation>
    <scope>NUCLEOTIDE SEQUENCE [LARGE SCALE GENOMIC DNA]</scope>
    <source>
        <strain evidence="5 6">BGMRC 2031</strain>
    </source>
</reference>
<keyword evidence="1" id="KW-0805">Transcription regulation</keyword>
<keyword evidence="2" id="KW-0238">DNA-binding</keyword>
<dbReference type="Gene3D" id="1.10.10.10">
    <property type="entry name" value="Winged helix-like DNA-binding domain superfamily/Winged helix DNA-binding domain"/>
    <property type="match status" value="1"/>
</dbReference>
<evidence type="ECO:0000256" key="1">
    <source>
        <dbReference type="ARBA" id="ARBA00023015"/>
    </source>
</evidence>
<dbReference type="SMART" id="SM00866">
    <property type="entry name" value="UTRA"/>
    <property type="match status" value="1"/>
</dbReference>
<dbReference type="CDD" id="cd07377">
    <property type="entry name" value="WHTH_GntR"/>
    <property type="match status" value="1"/>
</dbReference>
<evidence type="ECO:0000259" key="4">
    <source>
        <dbReference type="PROSITE" id="PS50949"/>
    </source>
</evidence>
<evidence type="ECO:0000256" key="3">
    <source>
        <dbReference type="ARBA" id="ARBA00023163"/>
    </source>
</evidence>
<comment type="caution">
    <text evidence="5">The sequence shown here is derived from an EMBL/GenBank/DDBJ whole genome shotgun (WGS) entry which is preliminary data.</text>
</comment>
<organism evidence="5 6">
    <name type="scientific">Martelella alba</name>
    <dbReference type="NCBI Taxonomy" id="2590451"/>
    <lineage>
        <taxon>Bacteria</taxon>
        <taxon>Pseudomonadati</taxon>
        <taxon>Pseudomonadota</taxon>
        <taxon>Alphaproteobacteria</taxon>
        <taxon>Hyphomicrobiales</taxon>
        <taxon>Aurantimonadaceae</taxon>
        <taxon>Martelella</taxon>
    </lineage>
</organism>